<keyword evidence="1" id="KW-0812">Transmembrane</keyword>
<evidence type="ECO:0008006" key="4">
    <source>
        <dbReference type="Google" id="ProtNLM"/>
    </source>
</evidence>
<proteinExistence type="predicted"/>
<keyword evidence="1" id="KW-0472">Membrane</keyword>
<evidence type="ECO:0000313" key="3">
    <source>
        <dbReference type="Proteomes" id="UP000718564"/>
    </source>
</evidence>
<feature type="transmembrane region" description="Helical" evidence="1">
    <location>
        <begin position="315"/>
        <end position="336"/>
    </location>
</feature>
<feature type="transmembrane region" description="Helical" evidence="1">
    <location>
        <begin position="66"/>
        <end position="85"/>
    </location>
</feature>
<dbReference type="RefSeq" id="WP_169154647.1">
    <property type="nucleotide sequence ID" value="NZ_CAWPJE010000430.1"/>
</dbReference>
<feature type="transmembrane region" description="Helical" evidence="1">
    <location>
        <begin position="165"/>
        <end position="188"/>
    </location>
</feature>
<keyword evidence="1" id="KW-1133">Transmembrane helix</keyword>
<feature type="transmembrane region" description="Helical" evidence="1">
    <location>
        <begin position="97"/>
        <end position="122"/>
    </location>
</feature>
<reference evidence="2 3" key="1">
    <citation type="submission" date="2018-06" db="EMBL/GenBank/DDBJ databases">
        <title>Comparative genomics of Brasilonema spp. strains.</title>
        <authorList>
            <person name="Alvarenga D.O."/>
            <person name="Fiore M.F."/>
            <person name="Varani A.M."/>
        </authorList>
    </citation>
    <scope>NUCLEOTIDE SEQUENCE [LARGE SCALE GENOMIC DNA]</scope>
    <source>
        <strain evidence="2 3">SPC951</strain>
    </source>
</reference>
<feature type="transmembrane region" description="Helical" evidence="1">
    <location>
        <begin position="375"/>
        <end position="398"/>
    </location>
</feature>
<feature type="transmembrane region" description="Helical" evidence="1">
    <location>
        <begin position="342"/>
        <end position="363"/>
    </location>
</feature>
<feature type="transmembrane region" description="Helical" evidence="1">
    <location>
        <begin position="194"/>
        <end position="212"/>
    </location>
</feature>
<accession>A0ABX1P5M3</accession>
<dbReference type="EMBL" id="QMEB01000042">
    <property type="protein sequence ID" value="NMG19373.1"/>
    <property type="molecule type" value="Genomic_DNA"/>
</dbReference>
<gene>
    <name evidence="2" type="ORF">DP116_07835</name>
</gene>
<organism evidence="2 3">
    <name type="scientific">Brasilonema bromeliae SPC951</name>
    <dbReference type="NCBI Taxonomy" id="385972"/>
    <lineage>
        <taxon>Bacteria</taxon>
        <taxon>Bacillati</taxon>
        <taxon>Cyanobacteriota</taxon>
        <taxon>Cyanophyceae</taxon>
        <taxon>Nostocales</taxon>
        <taxon>Scytonemataceae</taxon>
        <taxon>Brasilonema</taxon>
        <taxon>Bromeliae group (in: Brasilonema)</taxon>
    </lineage>
</organism>
<evidence type="ECO:0000313" key="2">
    <source>
        <dbReference type="EMBL" id="NMG19373.1"/>
    </source>
</evidence>
<feature type="transmembrane region" description="Helical" evidence="1">
    <location>
        <begin position="280"/>
        <end position="303"/>
    </location>
</feature>
<sequence>MIKHISHRIFITVFILIALHATPDGPQTSRYTDAIHSFVNFGTFALQKGYRSHIDILLLNNNAYSVIPPGIPIILAPLYFIHQMLMRLIGIPEGEVYWAIFNILSNVCVSAPLLGIVAVIMFKTLDYFTNDLVKKLWVVFIFIFGSLVFFYSTNGIWSHVYTMSFIFLAFYLIINQANSFFIGLFLGLAQMVDYIAIVPISLLIGFWIYLRIQEKDNKSLLTNIFLLLLGYSIFLGVIMFYNQTITGSVFKTPNSLFLKQLNQEDTIQKSMFIVPSLGTIWSLTFSSFRGIFLYFPMTILFLGSFVKKTYQKNNVILFCFIFFAFIFVLNASYYAWSGDVCFGPRHLVVATPFILLPVVYSPLKYIKLLGVLSMFINLAGVSTIPSNNLLINIVMFLYRGPFLHWQDYLYKVVLPQYYNVRLSLMTPFFIYVATGFLIYLIWKPGINQEEVLLKDKLVS</sequence>
<feature type="transmembrane region" description="Helical" evidence="1">
    <location>
        <begin position="418"/>
        <end position="442"/>
    </location>
</feature>
<dbReference type="Proteomes" id="UP000718564">
    <property type="component" value="Unassembled WGS sequence"/>
</dbReference>
<feature type="transmembrane region" description="Helical" evidence="1">
    <location>
        <begin position="224"/>
        <end position="241"/>
    </location>
</feature>
<comment type="caution">
    <text evidence="2">The sequence shown here is derived from an EMBL/GenBank/DDBJ whole genome shotgun (WGS) entry which is preliminary data.</text>
</comment>
<protein>
    <recommendedName>
        <fullName evidence="4">Mannosyltransferase</fullName>
    </recommendedName>
</protein>
<evidence type="ECO:0000256" key="1">
    <source>
        <dbReference type="SAM" id="Phobius"/>
    </source>
</evidence>
<feature type="transmembrane region" description="Helical" evidence="1">
    <location>
        <begin position="134"/>
        <end position="153"/>
    </location>
</feature>
<name>A0ABX1P5M3_9CYAN</name>
<keyword evidence="3" id="KW-1185">Reference proteome</keyword>